<dbReference type="InterPro" id="IPR051171">
    <property type="entry name" value="CaCA"/>
</dbReference>
<dbReference type="AlphaFoldDB" id="A0AA35S9L6"/>
<dbReference type="GO" id="GO:0007154">
    <property type="term" value="P:cell communication"/>
    <property type="evidence" value="ECO:0007669"/>
    <property type="project" value="InterPro"/>
</dbReference>
<dbReference type="Gene3D" id="2.60.40.2030">
    <property type="match status" value="2"/>
</dbReference>
<gene>
    <name evidence="7" type="ORF">GBAR_LOCUS14480</name>
</gene>
<evidence type="ECO:0000256" key="2">
    <source>
        <dbReference type="ARBA" id="ARBA00022737"/>
    </source>
</evidence>
<keyword evidence="3" id="KW-0106">Calcium</keyword>
<reference evidence="7" key="1">
    <citation type="submission" date="2023-03" db="EMBL/GenBank/DDBJ databases">
        <authorList>
            <person name="Steffen K."/>
            <person name="Cardenas P."/>
        </authorList>
    </citation>
    <scope>NUCLEOTIDE SEQUENCE</scope>
</reference>
<dbReference type="Pfam" id="PF03160">
    <property type="entry name" value="Calx-beta"/>
    <property type="match status" value="1"/>
</dbReference>
<keyword evidence="1 5" id="KW-0732">Signal</keyword>
<evidence type="ECO:0000256" key="4">
    <source>
        <dbReference type="ARBA" id="ARBA00023065"/>
    </source>
</evidence>
<evidence type="ECO:0000256" key="1">
    <source>
        <dbReference type="ARBA" id="ARBA00022729"/>
    </source>
</evidence>
<keyword evidence="2" id="KW-0677">Repeat</keyword>
<evidence type="ECO:0000313" key="7">
    <source>
        <dbReference type="EMBL" id="CAI8025012.1"/>
    </source>
</evidence>
<dbReference type="PANTHER" id="PTHR11878:SF65">
    <property type="entry name" value="NA_CA-EXCHANGE PROTEIN, ISOFORM G"/>
    <property type="match status" value="1"/>
</dbReference>
<name>A0AA35S9L6_GEOBA</name>
<sequence>MAIAAGRVLLALYSLFYLLGGVLCQEERPLRCFQTSTDCGDGDEAELPYSECCAIASAAFMINDTCYECSGLLSFIAQTYEVGEGDKYVSVGVRRVVNPGTNTFFFSAVINDGTAKAGIDYGQFPDSGVGFIHVILMDESQVDAGIVILDDNIVEYNENFTVSLQPLSNTFEPLGDPQDTVEVTITDDDKVDISLSPRGPLVVNESSSLVFLLNKTGLADRAVRVTVDLSDQELEFGDGAPPSIRTFTFEPNDPPKQIDVVVRDDDVVEATEDHLIFLRVPEGETGVNLPRDSETLRVQDDGDSE</sequence>
<keyword evidence="4" id="KW-0813">Transport</keyword>
<dbReference type="InterPro" id="IPR038081">
    <property type="entry name" value="CalX-like_sf"/>
</dbReference>
<keyword evidence="8" id="KW-1185">Reference proteome</keyword>
<accession>A0AA35S9L6</accession>
<feature type="chain" id="PRO_5041245149" description="Calx-beta domain-containing protein" evidence="5">
    <location>
        <begin position="25"/>
        <end position="305"/>
    </location>
</feature>
<dbReference type="EMBL" id="CASHTH010002114">
    <property type="protein sequence ID" value="CAI8025012.1"/>
    <property type="molecule type" value="Genomic_DNA"/>
</dbReference>
<dbReference type="Proteomes" id="UP001174909">
    <property type="component" value="Unassembled WGS sequence"/>
</dbReference>
<keyword evidence="4" id="KW-0406">Ion transport</keyword>
<dbReference type="PANTHER" id="PTHR11878">
    <property type="entry name" value="SODIUM/CALCIUM EXCHANGER"/>
    <property type="match status" value="1"/>
</dbReference>
<dbReference type="GO" id="GO:0016020">
    <property type="term" value="C:membrane"/>
    <property type="evidence" value="ECO:0007669"/>
    <property type="project" value="InterPro"/>
</dbReference>
<dbReference type="GO" id="GO:0030001">
    <property type="term" value="P:metal ion transport"/>
    <property type="evidence" value="ECO:0007669"/>
    <property type="project" value="TreeGrafter"/>
</dbReference>
<dbReference type="SUPFAM" id="SSF141072">
    <property type="entry name" value="CalX-like"/>
    <property type="match status" value="2"/>
</dbReference>
<evidence type="ECO:0000259" key="6">
    <source>
        <dbReference type="Pfam" id="PF03160"/>
    </source>
</evidence>
<evidence type="ECO:0000256" key="5">
    <source>
        <dbReference type="SAM" id="SignalP"/>
    </source>
</evidence>
<evidence type="ECO:0000256" key="3">
    <source>
        <dbReference type="ARBA" id="ARBA00022837"/>
    </source>
</evidence>
<dbReference type="InterPro" id="IPR003644">
    <property type="entry name" value="Calx_beta"/>
</dbReference>
<organism evidence="7 8">
    <name type="scientific">Geodia barretti</name>
    <name type="common">Barrett's horny sponge</name>
    <dbReference type="NCBI Taxonomy" id="519541"/>
    <lineage>
        <taxon>Eukaryota</taxon>
        <taxon>Metazoa</taxon>
        <taxon>Porifera</taxon>
        <taxon>Demospongiae</taxon>
        <taxon>Heteroscleromorpha</taxon>
        <taxon>Tetractinellida</taxon>
        <taxon>Astrophorina</taxon>
        <taxon>Geodiidae</taxon>
        <taxon>Geodia</taxon>
    </lineage>
</organism>
<protein>
    <recommendedName>
        <fullName evidence="6">Calx-beta domain-containing protein</fullName>
    </recommendedName>
</protein>
<proteinExistence type="predicted"/>
<comment type="caution">
    <text evidence="7">The sequence shown here is derived from an EMBL/GenBank/DDBJ whole genome shotgun (WGS) entry which is preliminary data.</text>
</comment>
<feature type="domain" description="Calx-beta" evidence="6">
    <location>
        <begin position="72"/>
        <end position="189"/>
    </location>
</feature>
<evidence type="ECO:0000313" key="8">
    <source>
        <dbReference type="Proteomes" id="UP001174909"/>
    </source>
</evidence>
<feature type="signal peptide" evidence="5">
    <location>
        <begin position="1"/>
        <end position="24"/>
    </location>
</feature>